<reference evidence="1 2" key="1">
    <citation type="journal article" date="2014" name="Agronomy (Basel)">
        <title>A Draft Genome Sequence for Ensete ventricosum, the Drought-Tolerant Tree Against Hunger.</title>
        <authorList>
            <person name="Harrison J."/>
            <person name="Moore K.A."/>
            <person name="Paszkiewicz K."/>
            <person name="Jones T."/>
            <person name="Grant M."/>
            <person name="Ambacheew D."/>
            <person name="Muzemil S."/>
            <person name="Studholme D.J."/>
        </authorList>
    </citation>
    <scope>NUCLEOTIDE SEQUENCE [LARGE SCALE GENOMIC DNA]</scope>
</reference>
<feature type="non-terminal residue" evidence="1">
    <location>
        <position position="86"/>
    </location>
</feature>
<evidence type="ECO:0000313" key="1">
    <source>
        <dbReference type="EMBL" id="RRT53850.1"/>
    </source>
</evidence>
<sequence length="86" mass="9334">MGRGDSPERFPVCSSSFPWTLVMPRARPPVGSSVGGWCVLPTQRPWPRKRASQAGRPIASALPCRRPPVGRGATMLLAARFKCTTD</sequence>
<evidence type="ECO:0000313" key="2">
    <source>
        <dbReference type="Proteomes" id="UP000287651"/>
    </source>
</evidence>
<name>A0A426YQ51_ENSVE</name>
<proteinExistence type="predicted"/>
<protein>
    <submittedName>
        <fullName evidence="1">Uncharacterized protein</fullName>
    </submittedName>
</protein>
<accession>A0A426YQ51</accession>
<dbReference type="EMBL" id="AMZH03010910">
    <property type="protein sequence ID" value="RRT53850.1"/>
    <property type="molecule type" value="Genomic_DNA"/>
</dbReference>
<comment type="caution">
    <text evidence="1">The sequence shown here is derived from an EMBL/GenBank/DDBJ whole genome shotgun (WGS) entry which is preliminary data.</text>
</comment>
<gene>
    <name evidence="1" type="ORF">B296_00046029</name>
</gene>
<dbReference type="AlphaFoldDB" id="A0A426YQ51"/>
<dbReference type="Proteomes" id="UP000287651">
    <property type="component" value="Unassembled WGS sequence"/>
</dbReference>
<organism evidence="1 2">
    <name type="scientific">Ensete ventricosum</name>
    <name type="common">Abyssinian banana</name>
    <name type="synonym">Musa ensete</name>
    <dbReference type="NCBI Taxonomy" id="4639"/>
    <lineage>
        <taxon>Eukaryota</taxon>
        <taxon>Viridiplantae</taxon>
        <taxon>Streptophyta</taxon>
        <taxon>Embryophyta</taxon>
        <taxon>Tracheophyta</taxon>
        <taxon>Spermatophyta</taxon>
        <taxon>Magnoliopsida</taxon>
        <taxon>Liliopsida</taxon>
        <taxon>Zingiberales</taxon>
        <taxon>Musaceae</taxon>
        <taxon>Ensete</taxon>
    </lineage>
</organism>